<feature type="transmembrane region" description="Helical" evidence="1">
    <location>
        <begin position="1010"/>
        <end position="1031"/>
    </location>
</feature>
<keyword evidence="1" id="KW-0472">Membrane</keyword>
<dbReference type="OrthoDB" id="5287122at2"/>
<dbReference type="Gene3D" id="1.20.1640.10">
    <property type="entry name" value="Multidrug efflux transporter AcrB transmembrane domain"/>
    <property type="match status" value="2"/>
</dbReference>
<evidence type="ECO:0000313" key="3">
    <source>
        <dbReference type="Proteomes" id="UP000018857"/>
    </source>
</evidence>
<dbReference type="Proteomes" id="UP000018857">
    <property type="component" value="Unassembled WGS sequence"/>
</dbReference>
<feature type="transmembrane region" description="Helical" evidence="1">
    <location>
        <begin position="356"/>
        <end position="377"/>
    </location>
</feature>
<accession>W1RZF4</accession>
<feature type="transmembrane region" description="Helical" evidence="1">
    <location>
        <begin position="26"/>
        <end position="48"/>
    </location>
</feature>
<comment type="caution">
    <text evidence="2">The sequence shown here is derived from an EMBL/GenBank/DDBJ whole genome shotgun (WGS) entry which is preliminary data.</text>
</comment>
<dbReference type="PANTHER" id="PTHR32063">
    <property type="match status" value="1"/>
</dbReference>
<sequence>MSSLGDNNVIKESSEVASAHPLARFFFLKTTFGLLFSLLLVTGGYFAYSSLTKESLPDLDIPNATVTTLWPGADPQTIEEQVTRELEGEIATLKGLKTYSSASFDSYSIIVVEFTADSDTTQAMQRLRDAVSDAQSSLPKDAEVPDIKQVAVDDSPIMTVTLYGDASDVALNNLANTLKDQIETIGGVNEVSLGGARDENIQILLEPDRLLALGISPTKVSQAIAVANLNQPFGEIENQKFGAVMRLEGQFLSVEDMKSLPIVRHGGNGRPVRLGELGEITRQLEAEKTRAFFSENGRPFGKTIDVSIKKVPGADTVELTASIERALEEWQVSYFWPKDIKYSITQNEADQIRDSLYNVFINGLQAMLAVFLIMFVVLTWREGVIAGVSIPLSFCGALVVIWMLGYSLNELVIIGMVLVLGLLVDVFILMMEGLHEEIYTHKKTFGQAVLATIEKYGMPAFAGQLTTILALAPLMAIGGISGKFVRVLPITTIACLVVAFAVALLASVPLSRYFLESVAKKGSLIKETHADRILASVSSTVKTWSLETTLKNSKRAGMWVAGAFFLFVLSMFAASRIPMELYPLSDGLNLGINIELPSATTLEKSQKVADSVGWILQQKPYFESVIKLVGRKSPMASASILSALEPSQSENFIGFSITFVEPENRDKPSYVLMNELRSELKNYLDENVAGATLLVVGEASGPSTGDPISIAISGPDMMQLQTLSIQVQSLLKGVNGTADVRDNLGSVKAEISLKPNREVADFFGLSQQDLASQIRFALSNDVIGTFATLGSEDDLDIRLGLNWKSRAGNGGGPTELEEFSMVRAFTPEGKTVALSSLLNVTISETPASIIHHDGVRSISVLSKLNNSNVNEVTAELEPLLADISKRWPAGYTWSMDGEVKETAETFGSAGAMLVVALIMVFGVLVIVFDSFKQGLILMATMPLALIGTFIGFWVTGLSLSFFAVIGLISLIGIVANNGIVMIDTMNKLLRQGVSITEAAADGAAARLRPILTTSITTVVGLIPLALGSPMYAPLCYAIIFGLVTSTILSLVIVPCLYLLLTDDSQRFKENLD</sequence>
<dbReference type="PANTHER" id="PTHR32063:SF0">
    <property type="entry name" value="SWARMING MOTILITY PROTEIN SWRC"/>
    <property type="match status" value="1"/>
</dbReference>
<reference evidence="2 3" key="1">
    <citation type="journal article" date="2014" name="Genome Announc.">
        <title>Draft Genome Sequence of Marinomonas sp. Strain D104, a Polycyclic Aromatic Hydrocarbon-Degrading Bacterium from the Deep-Sea Sediment of the Arctic Ocean.</title>
        <authorList>
            <person name="Dong C."/>
            <person name="Bai X."/>
            <person name="Lai Q."/>
            <person name="Xie Y."/>
            <person name="Chen X."/>
            <person name="Shao Z."/>
        </authorList>
    </citation>
    <scope>NUCLEOTIDE SEQUENCE [LARGE SCALE GENOMIC DNA]</scope>
    <source>
        <strain evidence="2 3">D104</strain>
    </source>
</reference>
<feature type="transmembrane region" description="Helical" evidence="1">
    <location>
        <begin position="906"/>
        <end position="928"/>
    </location>
</feature>
<feature type="transmembrane region" description="Helical" evidence="1">
    <location>
        <begin position="961"/>
        <end position="982"/>
    </location>
</feature>
<dbReference type="Gene3D" id="3.30.70.1430">
    <property type="entry name" value="Multidrug efflux transporter AcrB pore domain"/>
    <property type="match status" value="2"/>
</dbReference>
<dbReference type="Pfam" id="PF00873">
    <property type="entry name" value="ACR_tran"/>
    <property type="match status" value="1"/>
</dbReference>
<dbReference type="SUPFAM" id="SSF82866">
    <property type="entry name" value="Multidrug efflux transporter AcrB transmembrane domain"/>
    <property type="match status" value="2"/>
</dbReference>
<keyword evidence="1" id="KW-1133">Transmembrane helix</keyword>
<evidence type="ECO:0000256" key="1">
    <source>
        <dbReference type="SAM" id="Phobius"/>
    </source>
</evidence>
<dbReference type="SUPFAM" id="SSF82714">
    <property type="entry name" value="Multidrug efflux transporter AcrB TolC docking domain, DN and DC subdomains"/>
    <property type="match status" value="1"/>
</dbReference>
<dbReference type="Gene3D" id="3.30.70.1440">
    <property type="entry name" value="Multidrug efflux transporter AcrB pore domain"/>
    <property type="match status" value="1"/>
</dbReference>
<dbReference type="STRING" id="1208321.D104_06565"/>
<dbReference type="PATRIC" id="fig|1208321.3.peg.1304"/>
<dbReference type="RefSeq" id="WP_024023472.1">
    <property type="nucleotide sequence ID" value="NZ_AYOZ01000009.1"/>
</dbReference>
<feature type="transmembrane region" description="Helical" evidence="1">
    <location>
        <begin position="487"/>
        <end position="510"/>
    </location>
</feature>
<dbReference type="Gene3D" id="3.30.70.1320">
    <property type="entry name" value="Multidrug efflux transporter AcrB pore domain like"/>
    <property type="match status" value="1"/>
</dbReference>
<dbReference type="SUPFAM" id="SSF82693">
    <property type="entry name" value="Multidrug efflux transporter AcrB pore domain, PN1, PN2, PC1 and PC2 subdomains"/>
    <property type="match status" value="2"/>
</dbReference>
<feature type="transmembrane region" description="Helical" evidence="1">
    <location>
        <begin position="411"/>
        <end position="435"/>
    </location>
</feature>
<dbReference type="Gene3D" id="3.30.2090.10">
    <property type="entry name" value="Multidrug efflux transporter AcrB TolC docking domain, DN and DC subdomains"/>
    <property type="match status" value="2"/>
</dbReference>
<dbReference type="AlphaFoldDB" id="W1RZF4"/>
<keyword evidence="3" id="KW-1185">Reference proteome</keyword>
<feature type="transmembrane region" description="Helical" evidence="1">
    <location>
        <begin position="384"/>
        <end position="405"/>
    </location>
</feature>
<feature type="transmembrane region" description="Helical" evidence="1">
    <location>
        <begin position="1037"/>
        <end position="1060"/>
    </location>
</feature>
<dbReference type="GO" id="GO:0042910">
    <property type="term" value="F:xenobiotic transmembrane transporter activity"/>
    <property type="evidence" value="ECO:0007669"/>
    <property type="project" value="TreeGrafter"/>
</dbReference>
<feature type="transmembrane region" description="Helical" evidence="1">
    <location>
        <begin position="935"/>
        <end position="955"/>
    </location>
</feature>
<protein>
    <submittedName>
        <fullName evidence="2">Acriflavin resistance protein</fullName>
    </submittedName>
</protein>
<dbReference type="InterPro" id="IPR027463">
    <property type="entry name" value="AcrB_DN_DC_subdom"/>
</dbReference>
<dbReference type="EMBL" id="AYOZ01000009">
    <property type="protein sequence ID" value="ETI61124.1"/>
    <property type="molecule type" value="Genomic_DNA"/>
</dbReference>
<dbReference type="eggNOG" id="COG0841">
    <property type="taxonomic scope" value="Bacteria"/>
</dbReference>
<name>W1RZF4_9GAMM</name>
<dbReference type="PRINTS" id="PR00702">
    <property type="entry name" value="ACRIFLAVINRP"/>
</dbReference>
<evidence type="ECO:0000313" key="2">
    <source>
        <dbReference type="EMBL" id="ETI61124.1"/>
    </source>
</evidence>
<dbReference type="InterPro" id="IPR001036">
    <property type="entry name" value="Acrflvin-R"/>
</dbReference>
<proteinExistence type="predicted"/>
<feature type="transmembrane region" description="Helical" evidence="1">
    <location>
        <begin position="456"/>
        <end position="481"/>
    </location>
</feature>
<gene>
    <name evidence="2" type="ORF">D104_06565</name>
</gene>
<dbReference type="GO" id="GO:0005886">
    <property type="term" value="C:plasma membrane"/>
    <property type="evidence" value="ECO:0007669"/>
    <property type="project" value="TreeGrafter"/>
</dbReference>
<keyword evidence="1" id="KW-0812">Transmembrane</keyword>
<organism evidence="2 3">
    <name type="scientific">Marinomonas profundimaris</name>
    <dbReference type="NCBI Taxonomy" id="1208321"/>
    <lineage>
        <taxon>Bacteria</taxon>
        <taxon>Pseudomonadati</taxon>
        <taxon>Pseudomonadota</taxon>
        <taxon>Gammaproteobacteria</taxon>
        <taxon>Oceanospirillales</taxon>
        <taxon>Oceanospirillaceae</taxon>
        <taxon>Marinomonas</taxon>
    </lineage>
</organism>